<organism evidence="9 10">
    <name type="scientific">Kingdonia uniflora</name>
    <dbReference type="NCBI Taxonomy" id="39325"/>
    <lineage>
        <taxon>Eukaryota</taxon>
        <taxon>Viridiplantae</taxon>
        <taxon>Streptophyta</taxon>
        <taxon>Embryophyta</taxon>
        <taxon>Tracheophyta</taxon>
        <taxon>Spermatophyta</taxon>
        <taxon>Magnoliopsida</taxon>
        <taxon>Ranunculales</taxon>
        <taxon>Circaeasteraceae</taxon>
        <taxon>Kingdonia</taxon>
    </lineage>
</organism>
<dbReference type="Gene3D" id="2.160.20.10">
    <property type="entry name" value="Single-stranded right-handed beta-helix, Pectin lyase-like"/>
    <property type="match status" value="1"/>
</dbReference>
<keyword evidence="4" id="KW-0964">Secreted</keyword>
<evidence type="ECO:0000256" key="2">
    <source>
        <dbReference type="ARBA" id="ARBA00008834"/>
    </source>
</evidence>
<keyword evidence="5 8" id="KW-0378">Hydrolase</keyword>
<proteinExistence type="inferred from homology"/>
<dbReference type="AlphaFoldDB" id="A0A7J7M4M3"/>
<dbReference type="GO" id="GO:0005975">
    <property type="term" value="P:carbohydrate metabolic process"/>
    <property type="evidence" value="ECO:0007669"/>
    <property type="project" value="InterPro"/>
</dbReference>
<name>A0A7J7M4M3_9MAGN</name>
<comment type="subcellular location">
    <subcellularLocation>
        <location evidence="1">Secreted</location>
        <location evidence="1">Cell wall</location>
    </subcellularLocation>
</comment>
<dbReference type="GO" id="GO:0071555">
    <property type="term" value="P:cell wall organization"/>
    <property type="evidence" value="ECO:0007669"/>
    <property type="project" value="UniProtKB-KW"/>
</dbReference>
<keyword evidence="6 8" id="KW-0326">Glycosidase</keyword>
<dbReference type="EMBL" id="JACGCM010001781">
    <property type="protein sequence ID" value="KAF6149815.1"/>
    <property type="molecule type" value="Genomic_DNA"/>
</dbReference>
<keyword evidence="7" id="KW-0961">Cell wall biogenesis/degradation</keyword>
<dbReference type="PANTHER" id="PTHR31375">
    <property type="match status" value="1"/>
</dbReference>
<protein>
    <recommendedName>
        <fullName evidence="11">Polygalacturonase</fullName>
    </recommendedName>
</protein>
<comment type="caution">
    <text evidence="9">The sequence shown here is derived from an EMBL/GenBank/DDBJ whole genome shotgun (WGS) entry which is preliminary data.</text>
</comment>
<evidence type="ECO:0000256" key="7">
    <source>
        <dbReference type="ARBA" id="ARBA00023316"/>
    </source>
</evidence>
<evidence type="ECO:0000256" key="3">
    <source>
        <dbReference type="ARBA" id="ARBA00022512"/>
    </source>
</evidence>
<keyword evidence="10" id="KW-1185">Reference proteome</keyword>
<evidence type="ECO:0000256" key="6">
    <source>
        <dbReference type="ARBA" id="ARBA00023295"/>
    </source>
</evidence>
<comment type="similarity">
    <text evidence="2 8">Belongs to the glycosyl hydrolase 28 family.</text>
</comment>
<accession>A0A7J7M4M3</accession>
<sequence>MFHINILGCNEITLDHVTVTAPGDCPNTNGIHMGDSTKVTITNCIIATGDDCVSIGLGSSHVIVDSMTCGPGHGISIGNLSSRFKDITMQDVKNPLNIDQEYCPYASCSTKVQYF</sequence>
<dbReference type="InterPro" id="IPR012334">
    <property type="entry name" value="Pectin_lyas_fold"/>
</dbReference>
<evidence type="ECO:0000313" key="9">
    <source>
        <dbReference type="EMBL" id="KAF6149815.1"/>
    </source>
</evidence>
<evidence type="ECO:0000256" key="4">
    <source>
        <dbReference type="ARBA" id="ARBA00022525"/>
    </source>
</evidence>
<evidence type="ECO:0000256" key="5">
    <source>
        <dbReference type="ARBA" id="ARBA00022801"/>
    </source>
</evidence>
<dbReference type="InterPro" id="IPR000743">
    <property type="entry name" value="Glyco_hydro_28"/>
</dbReference>
<dbReference type="OrthoDB" id="1909044at2759"/>
<evidence type="ECO:0000256" key="1">
    <source>
        <dbReference type="ARBA" id="ARBA00004191"/>
    </source>
</evidence>
<keyword evidence="3" id="KW-0134">Cell wall</keyword>
<dbReference type="Pfam" id="PF00295">
    <property type="entry name" value="Glyco_hydro_28"/>
    <property type="match status" value="1"/>
</dbReference>
<dbReference type="Proteomes" id="UP000541444">
    <property type="component" value="Unassembled WGS sequence"/>
</dbReference>
<evidence type="ECO:0008006" key="11">
    <source>
        <dbReference type="Google" id="ProtNLM"/>
    </source>
</evidence>
<dbReference type="SUPFAM" id="SSF51126">
    <property type="entry name" value="Pectin lyase-like"/>
    <property type="match status" value="1"/>
</dbReference>
<gene>
    <name evidence="9" type="ORF">GIB67_010889</name>
</gene>
<reference evidence="9 10" key="1">
    <citation type="journal article" date="2020" name="IScience">
        <title>Genome Sequencing of the Endangered Kingdonia uniflora (Circaeasteraceae, Ranunculales) Reveals Potential Mechanisms of Evolutionary Specialization.</title>
        <authorList>
            <person name="Sun Y."/>
            <person name="Deng T."/>
            <person name="Zhang A."/>
            <person name="Moore M.J."/>
            <person name="Landis J.B."/>
            <person name="Lin N."/>
            <person name="Zhang H."/>
            <person name="Zhang X."/>
            <person name="Huang J."/>
            <person name="Zhang X."/>
            <person name="Sun H."/>
            <person name="Wang H."/>
        </authorList>
    </citation>
    <scope>NUCLEOTIDE SEQUENCE [LARGE SCALE GENOMIC DNA]</scope>
    <source>
        <strain evidence="9">TB1705</strain>
        <tissue evidence="9">Leaf</tissue>
    </source>
</reference>
<evidence type="ECO:0000256" key="8">
    <source>
        <dbReference type="RuleBase" id="RU361169"/>
    </source>
</evidence>
<dbReference type="InterPro" id="IPR011050">
    <property type="entry name" value="Pectin_lyase_fold/virulence"/>
</dbReference>
<evidence type="ECO:0000313" key="10">
    <source>
        <dbReference type="Proteomes" id="UP000541444"/>
    </source>
</evidence>
<dbReference type="GO" id="GO:0004650">
    <property type="term" value="F:polygalacturonase activity"/>
    <property type="evidence" value="ECO:0007669"/>
    <property type="project" value="InterPro"/>
</dbReference>